<dbReference type="Pfam" id="PF02082">
    <property type="entry name" value="Rrf2"/>
    <property type="match status" value="1"/>
</dbReference>
<organism evidence="1 2">
    <name type="scientific">Paenibacillus oryzae</name>
    <dbReference type="NCBI Taxonomy" id="1844972"/>
    <lineage>
        <taxon>Bacteria</taxon>
        <taxon>Bacillati</taxon>
        <taxon>Bacillota</taxon>
        <taxon>Bacilli</taxon>
        <taxon>Bacillales</taxon>
        <taxon>Paenibacillaceae</taxon>
        <taxon>Paenibacillus</taxon>
    </lineage>
</organism>
<dbReference type="FunFam" id="1.10.10.10:FF:000138">
    <property type="entry name" value="Rrf2 family transcriptional regulator"/>
    <property type="match status" value="1"/>
</dbReference>
<dbReference type="OrthoDB" id="213028at2"/>
<dbReference type="Proteomes" id="UP000092024">
    <property type="component" value="Unassembled WGS sequence"/>
</dbReference>
<dbReference type="PANTHER" id="PTHR33221:SF15">
    <property type="entry name" value="HTH-TYPE TRANSCRIPTIONAL REGULATOR YWGB-RELATED"/>
    <property type="match status" value="1"/>
</dbReference>
<dbReference type="AlphaFoldDB" id="A0A1A5YA73"/>
<gene>
    <name evidence="1" type="ORF">A7K91_01245</name>
</gene>
<dbReference type="InterPro" id="IPR000944">
    <property type="entry name" value="Tscrpt_reg_Rrf2"/>
</dbReference>
<keyword evidence="2" id="KW-1185">Reference proteome</keyword>
<dbReference type="GO" id="GO:0003700">
    <property type="term" value="F:DNA-binding transcription factor activity"/>
    <property type="evidence" value="ECO:0007669"/>
    <property type="project" value="TreeGrafter"/>
</dbReference>
<reference evidence="1 2" key="1">
    <citation type="submission" date="2016-05" db="EMBL/GenBank/DDBJ databases">
        <title>Paenibacillus oryzae. sp. nov., isolated from the rice root.</title>
        <authorList>
            <person name="Zhang J."/>
            <person name="Zhang X."/>
        </authorList>
    </citation>
    <scope>NUCLEOTIDE SEQUENCE [LARGE SCALE GENOMIC DNA]</scope>
    <source>
        <strain evidence="1 2">1DrF-4</strain>
    </source>
</reference>
<dbReference type="STRING" id="1844972.A7K91_01245"/>
<dbReference type="RefSeq" id="WP_068687378.1">
    <property type="nucleotide sequence ID" value="NZ_LYPA01000080.1"/>
</dbReference>
<protein>
    <submittedName>
        <fullName evidence="1">Rrf2 family transcriptional regulator</fullName>
    </submittedName>
</protein>
<dbReference type="InterPro" id="IPR036388">
    <property type="entry name" value="WH-like_DNA-bd_sf"/>
</dbReference>
<sequence length="154" mass="16907">MKQISSRFSLAVHTLSLIAVMPSECTGDMIADSANTNPVIIRRIMSMLKKAGLIQVRPGVGGSILLKEPEDITLLDVYRAVGVTQDSQLFNFHKEPNLACPVGRTMESSLRRELAEAQQAMEQRLARTTIKQMMDAAHAEIKISADDPQNESIG</sequence>
<dbReference type="PROSITE" id="PS51197">
    <property type="entry name" value="HTH_RRF2_2"/>
    <property type="match status" value="1"/>
</dbReference>
<dbReference type="InterPro" id="IPR036390">
    <property type="entry name" value="WH_DNA-bd_sf"/>
</dbReference>
<dbReference type="EMBL" id="LYPA01000080">
    <property type="protein sequence ID" value="OBR62519.1"/>
    <property type="molecule type" value="Genomic_DNA"/>
</dbReference>
<dbReference type="GO" id="GO:0005829">
    <property type="term" value="C:cytosol"/>
    <property type="evidence" value="ECO:0007669"/>
    <property type="project" value="TreeGrafter"/>
</dbReference>
<evidence type="ECO:0000313" key="1">
    <source>
        <dbReference type="EMBL" id="OBR62519.1"/>
    </source>
</evidence>
<proteinExistence type="predicted"/>
<evidence type="ECO:0000313" key="2">
    <source>
        <dbReference type="Proteomes" id="UP000092024"/>
    </source>
</evidence>
<dbReference type="SUPFAM" id="SSF46785">
    <property type="entry name" value="Winged helix' DNA-binding domain"/>
    <property type="match status" value="1"/>
</dbReference>
<name>A0A1A5YA73_9BACL</name>
<dbReference type="PANTHER" id="PTHR33221">
    <property type="entry name" value="WINGED HELIX-TURN-HELIX TRANSCRIPTIONAL REGULATOR, RRF2 FAMILY"/>
    <property type="match status" value="1"/>
</dbReference>
<comment type="caution">
    <text evidence="1">The sequence shown here is derived from an EMBL/GenBank/DDBJ whole genome shotgun (WGS) entry which is preliminary data.</text>
</comment>
<dbReference type="Gene3D" id="1.10.10.10">
    <property type="entry name" value="Winged helix-like DNA-binding domain superfamily/Winged helix DNA-binding domain"/>
    <property type="match status" value="1"/>
</dbReference>
<accession>A0A1A5YA73</accession>